<name>I1I0W3_BRADI</name>
<reference evidence="3" key="3">
    <citation type="submission" date="2018-08" db="UniProtKB">
        <authorList>
            <consortium name="EnsemblPlants"/>
        </authorList>
    </citation>
    <scope>IDENTIFICATION</scope>
    <source>
        <strain evidence="3">cv. Bd21</strain>
    </source>
</reference>
<dbReference type="AlphaFoldDB" id="I1I0W3"/>
<accession>I1I0W3</accession>
<evidence type="ECO:0000313" key="3">
    <source>
        <dbReference type="EnsemblPlants" id="KQJ95043"/>
    </source>
</evidence>
<feature type="signal peptide" evidence="1">
    <location>
        <begin position="1"/>
        <end position="22"/>
    </location>
</feature>
<evidence type="ECO:0000313" key="2">
    <source>
        <dbReference type="EMBL" id="KQJ95043.1"/>
    </source>
</evidence>
<dbReference type="FunCoup" id="I1I0W3">
    <property type="interactions" value="313"/>
</dbReference>
<dbReference type="Proteomes" id="UP000008810">
    <property type="component" value="Chromosome 3"/>
</dbReference>
<dbReference type="Gene3D" id="1.20.140.40">
    <property type="entry name" value="Invertase/pectin methylesterase inhibitor family protein"/>
    <property type="match status" value="1"/>
</dbReference>
<keyword evidence="1" id="KW-0732">Signal</keyword>
<dbReference type="InParanoid" id="I1I0W3"/>
<dbReference type="PANTHER" id="PTHR34838">
    <property type="entry name" value="OS08G0142100 PROTEIN-RELATED"/>
    <property type="match status" value="1"/>
</dbReference>
<sequence>MSKSIPFLAIALPLLAAAGVNGVVVHGHGGCPHGAVPSMTAQRACSAVCGTRHMRRLCLSTLLPHGHGQSAAPVTRYAAAAARAAMDAYAAAKHAMFRHGRAALPAAERKAYAGCVRGYESSRLSMGRLAGDLAALEIMEMGNSSCEDARKKEGEVRQDYRGGLRGMDACWRSVMKLGIEMGNAYSYPAAASEVWERNLGDRNRTLLAALLCSLLVA</sequence>
<dbReference type="OMA" id="KARTTHH"/>
<reference evidence="2" key="2">
    <citation type="submission" date="2017-06" db="EMBL/GenBank/DDBJ databases">
        <title>WGS assembly of Brachypodium distachyon.</title>
        <authorList>
            <consortium name="The International Brachypodium Initiative"/>
            <person name="Lucas S."/>
            <person name="Harmon-Smith M."/>
            <person name="Lail K."/>
            <person name="Tice H."/>
            <person name="Grimwood J."/>
            <person name="Bruce D."/>
            <person name="Barry K."/>
            <person name="Shu S."/>
            <person name="Lindquist E."/>
            <person name="Wang M."/>
            <person name="Pitluck S."/>
            <person name="Vogel J.P."/>
            <person name="Garvin D.F."/>
            <person name="Mockler T.C."/>
            <person name="Schmutz J."/>
            <person name="Rokhsar D."/>
            <person name="Bevan M.W."/>
        </authorList>
    </citation>
    <scope>NUCLEOTIDE SEQUENCE</scope>
    <source>
        <strain evidence="2">Bd21</strain>
    </source>
</reference>
<dbReference type="EMBL" id="CM000882">
    <property type="protein sequence ID" value="KQJ95043.1"/>
    <property type="molecule type" value="Genomic_DNA"/>
</dbReference>
<proteinExistence type="predicted"/>
<dbReference type="eggNOG" id="ENOG502R5ZY">
    <property type="taxonomic scope" value="Eukaryota"/>
</dbReference>
<dbReference type="InterPro" id="IPR035513">
    <property type="entry name" value="Invertase/methylesterase_inhib"/>
</dbReference>
<feature type="chain" id="PRO_5014094979" evidence="1">
    <location>
        <begin position="23"/>
        <end position="217"/>
    </location>
</feature>
<reference evidence="2 3" key="1">
    <citation type="journal article" date="2010" name="Nature">
        <title>Genome sequencing and analysis of the model grass Brachypodium distachyon.</title>
        <authorList>
            <consortium name="International Brachypodium Initiative"/>
        </authorList>
    </citation>
    <scope>NUCLEOTIDE SEQUENCE [LARGE SCALE GENOMIC DNA]</scope>
    <source>
        <strain evidence="2 3">Bd21</strain>
    </source>
</reference>
<evidence type="ECO:0000313" key="4">
    <source>
        <dbReference type="Proteomes" id="UP000008810"/>
    </source>
</evidence>
<dbReference type="Gramene" id="KQJ95043">
    <property type="protein sequence ID" value="KQJ95043"/>
    <property type="gene ID" value="BRADI_3g14880v3"/>
</dbReference>
<dbReference type="PANTHER" id="PTHR34838:SF1">
    <property type="entry name" value="OS08G0143150 PROTEIN"/>
    <property type="match status" value="1"/>
</dbReference>
<evidence type="ECO:0000256" key="1">
    <source>
        <dbReference type="SAM" id="SignalP"/>
    </source>
</evidence>
<keyword evidence="4" id="KW-1185">Reference proteome</keyword>
<organism evidence="3">
    <name type="scientific">Brachypodium distachyon</name>
    <name type="common">Purple false brome</name>
    <name type="synonym">Trachynia distachya</name>
    <dbReference type="NCBI Taxonomy" id="15368"/>
    <lineage>
        <taxon>Eukaryota</taxon>
        <taxon>Viridiplantae</taxon>
        <taxon>Streptophyta</taxon>
        <taxon>Embryophyta</taxon>
        <taxon>Tracheophyta</taxon>
        <taxon>Spermatophyta</taxon>
        <taxon>Magnoliopsida</taxon>
        <taxon>Liliopsida</taxon>
        <taxon>Poales</taxon>
        <taxon>Poaceae</taxon>
        <taxon>BOP clade</taxon>
        <taxon>Pooideae</taxon>
        <taxon>Stipodae</taxon>
        <taxon>Brachypodieae</taxon>
        <taxon>Brachypodium</taxon>
    </lineage>
</organism>
<dbReference type="OrthoDB" id="666873at2759"/>
<gene>
    <name evidence="2" type="ORF">BRADI_3g14880v3</name>
</gene>
<protein>
    <submittedName>
        <fullName evidence="2 3">Uncharacterized protein</fullName>
    </submittedName>
</protein>
<dbReference type="EnsemblPlants" id="KQJ95043">
    <property type="protein sequence ID" value="KQJ95043"/>
    <property type="gene ID" value="BRADI_3g14880v3"/>
</dbReference>
<dbReference type="HOGENOM" id="CLU_092954_2_0_1"/>
<dbReference type="SUPFAM" id="SSF101148">
    <property type="entry name" value="Plant invertase/pectin methylesterase inhibitor"/>
    <property type="match status" value="1"/>
</dbReference>